<comment type="caution">
    <text evidence="1">The sequence shown here is derived from an EMBL/GenBank/DDBJ whole genome shotgun (WGS) entry which is preliminary data.</text>
</comment>
<name>D7VJV1_SPHSI</name>
<dbReference type="eggNOG" id="COG3209">
    <property type="taxonomic scope" value="Bacteria"/>
</dbReference>
<evidence type="ECO:0000313" key="1">
    <source>
        <dbReference type="EMBL" id="EFK58553.1"/>
    </source>
</evidence>
<evidence type="ECO:0000313" key="2">
    <source>
        <dbReference type="Proteomes" id="UP000006258"/>
    </source>
</evidence>
<dbReference type="EMBL" id="ACHA02000005">
    <property type="protein sequence ID" value="EFK58553.1"/>
    <property type="molecule type" value="Genomic_DNA"/>
</dbReference>
<proteinExistence type="predicted"/>
<dbReference type="Proteomes" id="UP000006258">
    <property type="component" value="Unassembled WGS sequence"/>
</dbReference>
<dbReference type="STRING" id="525373.HMPREF0766_11270"/>
<dbReference type="Gene3D" id="2.180.10.10">
    <property type="entry name" value="RHS repeat-associated core"/>
    <property type="match status" value="1"/>
</dbReference>
<keyword evidence="2" id="KW-1185">Reference proteome</keyword>
<accession>D7VJV1</accession>
<protein>
    <submittedName>
        <fullName evidence="1">RHS repeat-associated core domain protein</fullName>
    </submittedName>
</protein>
<gene>
    <name evidence="1" type="ORF">HMPREF0766_11270</name>
</gene>
<organism evidence="1 2">
    <name type="scientific">Sphingobacterium spiritivorum ATCC 33861</name>
    <dbReference type="NCBI Taxonomy" id="525373"/>
    <lineage>
        <taxon>Bacteria</taxon>
        <taxon>Pseudomonadati</taxon>
        <taxon>Bacteroidota</taxon>
        <taxon>Sphingobacteriia</taxon>
        <taxon>Sphingobacteriales</taxon>
        <taxon>Sphingobacteriaceae</taxon>
        <taxon>Sphingobacterium</taxon>
    </lineage>
</organism>
<reference evidence="1" key="1">
    <citation type="submission" date="2010-07" db="EMBL/GenBank/DDBJ databases">
        <authorList>
            <person name="Muzny D."/>
            <person name="Qin X."/>
            <person name="Buhay C."/>
            <person name="Dugan-Rocha S."/>
            <person name="Ding Y."/>
            <person name="Chen G."/>
            <person name="Hawes A."/>
            <person name="Holder M."/>
            <person name="Jhangiani S."/>
            <person name="Johnson A."/>
            <person name="Khan Z."/>
            <person name="Li Z."/>
            <person name="Liu W."/>
            <person name="Liu X."/>
            <person name="Perez L."/>
            <person name="Shen H."/>
            <person name="Wang Q."/>
            <person name="Watt J."/>
            <person name="Xi L."/>
            <person name="Xin Y."/>
            <person name="Zhou J."/>
            <person name="Deng J."/>
            <person name="Jiang H."/>
            <person name="Liu Y."/>
            <person name="Qu J."/>
            <person name="Song X.-Z."/>
            <person name="Zhang L."/>
            <person name="Villasana D."/>
            <person name="Johnson A."/>
            <person name="Liu J."/>
            <person name="Liyanage D."/>
            <person name="Lorensuhewa L."/>
            <person name="Robinson T."/>
            <person name="Song A."/>
            <person name="Song B.-B."/>
            <person name="Dinh H."/>
            <person name="Thornton R."/>
            <person name="Coyle M."/>
            <person name="Francisco L."/>
            <person name="Jackson L."/>
            <person name="Javaid M."/>
            <person name="Korchina V."/>
            <person name="Kovar C."/>
            <person name="Mata R."/>
            <person name="Mathew T."/>
            <person name="Ngo R."/>
            <person name="Nguyen L."/>
            <person name="Nguyen N."/>
            <person name="Okwuonu G."/>
            <person name="Ongeri F."/>
            <person name="Pham C."/>
            <person name="Simmons D."/>
            <person name="Wilczek-Boney K."/>
            <person name="Hale W."/>
            <person name="Jakkamsetti A."/>
            <person name="Pham P."/>
            <person name="Ruth R."/>
            <person name="San Lucas F."/>
            <person name="Warren J."/>
            <person name="Zhang J."/>
            <person name="Zhao Z."/>
            <person name="Zhou C."/>
            <person name="Zhu D."/>
            <person name="Lee S."/>
            <person name="Bess C."/>
            <person name="Blankenburg K."/>
            <person name="Forbes L."/>
            <person name="Fu Q."/>
            <person name="Gubbala S."/>
            <person name="Hirani K."/>
            <person name="Jayaseelan J.C."/>
            <person name="Lara F."/>
            <person name="Munidasa M."/>
            <person name="Palculict T."/>
            <person name="Patil S."/>
            <person name="Pu L.-L."/>
            <person name="Saada N."/>
            <person name="Tang L."/>
            <person name="Weissenberger G."/>
            <person name="Zhu Y."/>
            <person name="Hemphill L."/>
            <person name="Shang Y."/>
            <person name="Youmans B."/>
            <person name="Ayvaz T."/>
            <person name="Ross M."/>
            <person name="Santibanez J."/>
            <person name="Aqrawi P."/>
            <person name="Gross S."/>
            <person name="Joshi V."/>
            <person name="Fowler G."/>
            <person name="Nazareth L."/>
            <person name="Reid J."/>
            <person name="Worley K."/>
            <person name="Petrosino J."/>
            <person name="Highlander S."/>
            <person name="Gibbs R."/>
        </authorList>
    </citation>
    <scope>NUCLEOTIDE SEQUENCE [LARGE SCALE GENOMIC DNA]</scope>
    <source>
        <strain evidence="1">ATCC 33861</strain>
    </source>
</reference>
<dbReference type="HOGENOM" id="CLU_794324_0_0_10"/>
<sequence length="349" mass="40205">MNLMTKVSEQVVRVTIYRNPNTVEVLQRDDYYPPAGGLQKSPNPVYGNNKYSYQPVVDKCWKREAGRARWPTGLRRQMTPVRLLADDPVIGRWNVVDKFNEVYRETSPYGYALGNPIKFIDKDGNFIVDQYGRIIATPKIENGRIKHEEMNGALYAVFTIKTNQGTDVEAWRLIGQGTSKYPVEDGQTLDMSSNCYGFVLTGGEFYLPIYDKAKDEYQATLFLEQILAEEGISVNYNTEETAYSAKFNFLSDGFLEKLNGDRSYAHIFKRNFSMWEGDHGYYGVYRGWNFDMAATKDGRDLENRSFIPYQDKRPQKQYNGISVDLSTLKGMSSSDFWSEINRLINNYLK</sequence>
<dbReference type="AlphaFoldDB" id="D7VJV1"/>